<dbReference type="InterPro" id="IPR027806">
    <property type="entry name" value="HARBI1_dom"/>
</dbReference>
<dbReference type="PANTHER" id="PTHR22930">
    <property type="match status" value="1"/>
</dbReference>
<accession>A0A9N9DNA0</accession>
<dbReference type="OrthoDB" id="2445244at2759"/>
<gene>
    <name evidence="9" type="ORF">POCULU_LOCUS9429</name>
</gene>
<evidence type="ECO:0000313" key="9">
    <source>
        <dbReference type="EMBL" id="CAG8641187.1"/>
    </source>
</evidence>
<comment type="caution">
    <text evidence="9">The sequence shown here is derived from an EMBL/GenBank/DDBJ whole genome shotgun (WGS) entry which is preliminary data.</text>
</comment>
<evidence type="ECO:0000256" key="2">
    <source>
        <dbReference type="ARBA" id="ARBA00004123"/>
    </source>
</evidence>
<dbReference type="Proteomes" id="UP000789572">
    <property type="component" value="Unassembled WGS sequence"/>
</dbReference>
<comment type="cofactor">
    <cofactor evidence="1">
        <name>a divalent metal cation</name>
        <dbReference type="ChEBI" id="CHEBI:60240"/>
    </cofactor>
</comment>
<protein>
    <submittedName>
        <fullName evidence="9">8878_t:CDS:1</fullName>
    </submittedName>
</protein>
<keyword evidence="7" id="KW-0539">Nucleus</keyword>
<dbReference type="AlphaFoldDB" id="A0A9N9DNA0"/>
<sequence length="376" mass="43188">MPLAPEQKVIVMVMIATIANSIVSSQNANMKQLLTELNMLIELQNENEIVRNPRVARPKANGFWSEVFPYLGDDNQKYDFKTQFRIKRSTFDRLIETLSSHNNYQPSAYHRQTPLEFQIAVVLNRLANPMGYRQLETFLGVSQGSIFNFTRRFLNAVLDTLKPIITWPTGDKLDAVIEGFAPAEFRKRLPNVIGAVDGSHIPIKRPRTVYHNRYINRKNFHSIVLMAIVDNTERFTYIYSGQPGSMHDARVLKQSSFWRGVSHNPGRYFPNDTHILGDSTFPLMPWLLTPYKETAGGRLTQAQKIYNKSLLSARMTVERAFGKLKSRWRILKQAMDVDNLETAVDIIDVCCTISVLTVMTCGMAIWKIIIYLEMRH</sequence>
<evidence type="ECO:0000256" key="7">
    <source>
        <dbReference type="ARBA" id="ARBA00023242"/>
    </source>
</evidence>
<evidence type="ECO:0000256" key="1">
    <source>
        <dbReference type="ARBA" id="ARBA00001968"/>
    </source>
</evidence>
<dbReference type="GO" id="GO:0046872">
    <property type="term" value="F:metal ion binding"/>
    <property type="evidence" value="ECO:0007669"/>
    <property type="project" value="UniProtKB-KW"/>
</dbReference>
<dbReference type="EMBL" id="CAJVPJ010003524">
    <property type="protein sequence ID" value="CAG8641187.1"/>
    <property type="molecule type" value="Genomic_DNA"/>
</dbReference>
<organism evidence="9 10">
    <name type="scientific">Paraglomus occultum</name>
    <dbReference type="NCBI Taxonomy" id="144539"/>
    <lineage>
        <taxon>Eukaryota</taxon>
        <taxon>Fungi</taxon>
        <taxon>Fungi incertae sedis</taxon>
        <taxon>Mucoromycota</taxon>
        <taxon>Glomeromycotina</taxon>
        <taxon>Glomeromycetes</taxon>
        <taxon>Paraglomerales</taxon>
        <taxon>Paraglomeraceae</taxon>
        <taxon>Paraglomus</taxon>
    </lineage>
</organism>
<keyword evidence="10" id="KW-1185">Reference proteome</keyword>
<reference evidence="9" key="1">
    <citation type="submission" date="2021-06" db="EMBL/GenBank/DDBJ databases">
        <authorList>
            <person name="Kallberg Y."/>
            <person name="Tangrot J."/>
            <person name="Rosling A."/>
        </authorList>
    </citation>
    <scope>NUCLEOTIDE SEQUENCE</scope>
    <source>
        <strain evidence="9">IA702</strain>
    </source>
</reference>
<dbReference type="GO" id="GO:0016787">
    <property type="term" value="F:hydrolase activity"/>
    <property type="evidence" value="ECO:0007669"/>
    <property type="project" value="UniProtKB-KW"/>
</dbReference>
<comment type="similarity">
    <text evidence="3">Belongs to the HARBI1 family.</text>
</comment>
<comment type="subcellular location">
    <subcellularLocation>
        <location evidence="2">Nucleus</location>
    </subcellularLocation>
</comment>
<dbReference type="GO" id="GO:0004518">
    <property type="term" value="F:nuclease activity"/>
    <property type="evidence" value="ECO:0007669"/>
    <property type="project" value="UniProtKB-KW"/>
</dbReference>
<evidence type="ECO:0000256" key="3">
    <source>
        <dbReference type="ARBA" id="ARBA00006958"/>
    </source>
</evidence>
<dbReference type="Pfam" id="PF13359">
    <property type="entry name" value="DDE_Tnp_4"/>
    <property type="match status" value="1"/>
</dbReference>
<dbReference type="GO" id="GO:0005634">
    <property type="term" value="C:nucleus"/>
    <property type="evidence" value="ECO:0007669"/>
    <property type="project" value="UniProtKB-SubCell"/>
</dbReference>
<dbReference type="PANTHER" id="PTHR22930:SF85">
    <property type="entry name" value="GH03217P-RELATED"/>
    <property type="match status" value="1"/>
</dbReference>
<evidence type="ECO:0000256" key="4">
    <source>
        <dbReference type="ARBA" id="ARBA00022722"/>
    </source>
</evidence>
<keyword evidence="6" id="KW-0378">Hydrolase</keyword>
<evidence type="ECO:0000259" key="8">
    <source>
        <dbReference type="Pfam" id="PF13359"/>
    </source>
</evidence>
<keyword evidence="5" id="KW-0479">Metal-binding</keyword>
<proteinExistence type="inferred from homology"/>
<name>A0A9N9DNA0_9GLOM</name>
<feature type="domain" description="DDE Tnp4" evidence="8">
    <location>
        <begin position="196"/>
        <end position="353"/>
    </location>
</feature>
<keyword evidence="4" id="KW-0540">Nuclease</keyword>
<evidence type="ECO:0000313" key="10">
    <source>
        <dbReference type="Proteomes" id="UP000789572"/>
    </source>
</evidence>
<dbReference type="InterPro" id="IPR045249">
    <property type="entry name" value="HARBI1-like"/>
</dbReference>
<evidence type="ECO:0000256" key="6">
    <source>
        <dbReference type="ARBA" id="ARBA00022801"/>
    </source>
</evidence>
<evidence type="ECO:0000256" key="5">
    <source>
        <dbReference type="ARBA" id="ARBA00022723"/>
    </source>
</evidence>